<keyword evidence="3" id="KW-1185">Reference proteome</keyword>
<dbReference type="SUPFAM" id="SSF51261">
    <property type="entry name" value="Duplicated hybrid motif"/>
    <property type="match status" value="1"/>
</dbReference>
<dbReference type="InterPro" id="IPR050570">
    <property type="entry name" value="Cell_wall_metabolism_enzyme"/>
</dbReference>
<dbReference type="PANTHER" id="PTHR21666:SF270">
    <property type="entry name" value="MUREIN HYDROLASE ACTIVATOR ENVC"/>
    <property type="match status" value="1"/>
</dbReference>
<dbReference type="Proteomes" id="UP000588186">
    <property type="component" value="Unassembled WGS sequence"/>
</dbReference>
<dbReference type="PANTHER" id="PTHR21666">
    <property type="entry name" value="PEPTIDASE-RELATED"/>
    <property type="match status" value="1"/>
</dbReference>
<comment type="caution">
    <text evidence="2">The sequence shown here is derived from an EMBL/GenBank/DDBJ whole genome shotgun (WGS) entry which is preliminary data.</text>
</comment>
<dbReference type="EMBL" id="CAJEWB010000006">
    <property type="protein sequence ID" value="CAD2073224.1"/>
    <property type="molecule type" value="Genomic_DNA"/>
</dbReference>
<gene>
    <name evidence="2" type="ORF">JEOPIN946_00608</name>
</gene>
<proteinExistence type="predicted"/>
<evidence type="ECO:0000313" key="3">
    <source>
        <dbReference type="Proteomes" id="UP000588186"/>
    </source>
</evidence>
<accession>A0A6V7R882</accession>
<name>A0A6V7R882_9BACL</name>
<evidence type="ECO:0000259" key="1">
    <source>
        <dbReference type="Pfam" id="PF01551"/>
    </source>
</evidence>
<dbReference type="Gene3D" id="2.30.30.40">
    <property type="entry name" value="SH3 Domains"/>
    <property type="match status" value="1"/>
</dbReference>
<organism evidence="2 3">
    <name type="scientific">Phocicoccus pinnipedialis</name>
    <dbReference type="NCBI Taxonomy" id="110845"/>
    <lineage>
        <taxon>Bacteria</taxon>
        <taxon>Bacillati</taxon>
        <taxon>Bacillota</taxon>
        <taxon>Bacilli</taxon>
        <taxon>Bacillales</taxon>
        <taxon>Salinicoccaceae</taxon>
        <taxon>Phocicoccus</taxon>
    </lineage>
</organism>
<feature type="domain" description="M23ase beta-sheet core" evidence="1">
    <location>
        <begin position="45"/>
        <end position="140"/>
    </location>
</feature>
<dbReference type="CDD" id="cd12797">
    <property type="entry name" value="M23_peptidase"/>
    <property type="match status" value="1"/>
</dbReference>
<dbReference type="Pfam" id="PF01551">
    <property type="entry name" value="Peptidase_M23"/>
    <property type="match status" value="1"/>
</dbReference>
<evidence type="ECO:0000313" key="2">
    <source>
        <dbReference type="EMBL" id="CAD2073224.1"/>
    </source>
</evidence>
<dbReference type="InterPro" id="IPR011055">
    <property type="entry name" value="Dup_hybrid_motif"/>
</dbReference>
<dbReference type="GO" id="GO:0004222">
    <property type="term" value="F:metalloendopeptidase activity"/>
    <property type="evidence" value="ECO:0007669"/>
    <property type="project" value="TreeGrafter"/>
</dbReference>
<dbReference type="Gene3D" id="2.70.70.10">
    <property type="entry name" value="Glucose Permease (Domain IIA)"/>
    <property type="match status" value="1"/>
</dbReference>
<dbReference type="RefSeq" id="WP_186076767.1">
    <property type="nucleotide sequence ID" value="NZ_CAJEWB010000006.1"/>
</dbReference>
<reference evidence="2 3" key="1">
    <citation type="submission" date="2020-07" db="EMBL/GenBank/DDBJ databases">
        <authorList>
            <person name="Criscuolo A."/>
        </authorList>
    </citation>
    <scope>NUCLEOTIDE SEQUENCE [LARGE SCALE GENOMIC DNA]</scope>
    <source>
        <strain evidence="2">CIP107946</strain>
    </source>
</reference>
<dbReference type="InterPro" id="IPR016047">
    <property type="entry name" value="M23ase_b-sheet_dom"/>
</dbReference>
<protein>
    <submittedName>
        <fullName evidence="2">Peptidase family M23</fullName>
    </submittedName>
</protein>
<dbReference type="AlphaFoldDB" id="A0A6V7R882"/>
<sequence>MNPIEYLKHQGFKVTSDPNQYASGIFGLRNYTVNGYNFDYYCGGFHRAYDLVKFDGAKVPAVMSGEIVTGTRTKGNFGATVVVANREFDRQIIYGHLKENLCVKIGDQVHVGDTIGYQGNTNYYGVNMASHLHIQFQKYGYLKEQDFVCSGIDCKDINILKDKIKGIFVSAAPINMRKGMSVKSTRIGSVHVGFQIRFKNIEFKEGHYWIEGKRGKDVFYIAIGDVHKIWGKIKML</sequence>